<dbReference type="InterPro" id="IPR052421">
    <property type="entry name" value="PCW_Enzyme_Inhibitor"/>
</dbReference>
<protein>
    <recommendedName>
        <fullName evidence="5">Pectinesterase inhibitor domain-containing protein</fullName>
    </recommendedName>
</protein>
<dbReference type="PANTHER" id="PTHR36710:SF18">
    <property type="entry name" value="PECTINESTERASE INHIBITOR 5-RELATED"/>
    <property type="match status" value="1"/>
</dbReference>
<dbReference type="FunFam" id="1.20.140.40:FF:000008">
    <property type="entry name" value="Invertase/pectin methylesterase inhibitor family protein"/>
    <property type="match status" value="1"/>
</dbReference>
<feature type="domain" description="Pectinesterase inhibitor" evidence="5">
    <location>
        <begin position="34"/>
        <end position="179"/>
    </location>
</feature>
<evidence type="ECO:0000256" key="1">
    <source>
        <dbReference type="ARBA" id="ARBA00022729"/>
    </source>
</evidence>
<keyword evidence="1 4" id="KW-0732">Signal</keyword>
<evidence type="ECO:0000256" key="4">
    <source>
        <dbReference type="SAM" id="SignalP"/>
    </source>
</evidence>
<dbReference type="EMBL" id="JAVXUO010002782">
    <property type="protein sequence ID" value="KAK2969660.1"/>
    <property type="molecule type" value="Genomic_DNA"/>
</dbReference>
<organism evidence="6 7">
    <name type="scientific">Escallonia rubra</name>
    <dbReference type="NCBI Taxonomy" id="112253"/>
    <lineage>
        <taxon>Eukaryota</taxon>
        <taxon>Viridiplantae</taxon>
        <taxon>Streptophyta</taxon>
        <taxon>Embryophyta</taxon>
        <taxon>Tracheophyta</taxon>
        <taxon>Spermatophyta</taxon>
        <taxon>Magnoliopsida</taxon>
        <taxon>eudicotyledons</taxon>
        <taxon>Gunneridae</taxon>
        <taxon>Pentapetalae</taxon>
        <taxon>asterids</taxon>
        <taxon>campanulids</taxon>
        <taxon>Escalloniales</taxon>
        <taxon>Escalloniaceae</taxon>
        <taxon>Escallonia</taxon>
    </lineage>
</organism>
<dbReference type="SUPFAM" id="SSF101148">
    <property type="entry name" value="Plant invertase/pectin methylesterase inhibitor"/>
    <property type="match status" value="1"/>
</dbReference>
<feature type="signal peptide" evidence="4">
    <location>
        <begin position="1"/>
        <end position="25"/>
    </location>
</feature>
<sequence length="186" mass="19868">MAVPIPRSILLISSLLLVLSPFGPSFVRPNANADSDDLVANVCKEHVNPGFCIDALKSDPRANTDDIKVLAQVSIELATFNATGTRVKIHSLLLASRDPGLTDDLNKCADLYDIALSYLESAPETLKTGEYNALNLYAVGAADISSKCEDTFKGPPPYQSPLSTDNNNTSLLCEIVKVISNVLGGF</sequence>
<dbReference type="CDD" id="cd15797">
    <property type="entry name" value="PMEI"/>
    <property type="match status" value="1"/>
</dbReference>
<dbReference type="AlphaFoldDB" id="A0AA88U440"/>
<gene>
    <name evidence="6" type="ORF">RJ640_025837</name>
</gene>
<reference evidence="6" key="1">
    <citation type="submission" date="2022-12" db="EMBL/GenBank/DDBJ databases">
        <title>Draft genome assemblies for two species of Escallonia (Escalloniales).</title>
        <authorList>
            <person name="Chanderbali A."/>
            <person name="Dervinis C."/>
            <person name="Anghel I."/>
            <person name="Soltis D."/>
            <person name="Soltis P."/>
            <person name="Zapata F."/>
        </authorList>
    </citation>
    <scope>NUCLEOTIDE SEQUENCE</scope>
    <source>
        <strain evidence="6">UCBG92.1500</strain>
        <tissue evidence="6">Leaf</tissue>
    </source>
</reference>
<evidence type="ECO:0000313" key="6">
    <source>
        <dbReference type="EMBL" id="KAK2969660.1"/>
    </source>
</evidence>
<accession>A0AA88U440</accession>
<dbReference type="NCBIfam" id="TIGR01614">
    <property type="entry name" value="PME_inhib"/>
    <property type="match status" value="1"/>
</dbReference>
<dbReference type="InterPro" id="IPR034086">
    <property type="entry name" value="PMEI_plant"/>
</dbReference>
<comment type="caution">
    <text evidence="6">The sequence shown here is derived from an EMBL/GenBank/DDBJ whole genome shotgun (WGS) entry which is preliminary data.</text>
</comment>
<comment type="similarity">
    <text evidence="3">Belongs to the PMEI family.</text>
</comment>
<keyword evidence="2" id="KW-1015">Disulfide bond</keyword>
<dbReference type="PANTHER" id="PTHR36710">
    <property type="entry name" value="PECTINESTERASE INHIBITOR-LIKE"/>
    <property type="match status" value="1"/>
</dbReference>
<proteinExistence type="inferred from homology"/>
<dbReference type="Proteomes" id="UP001187471">
    <property type="component" value="Unassembled WGS sequence"/>
</dbReference>
<keyword evidence="7" id="KW-1185">Reference proteome</keyword>
<dbReference type="Pfam" id="PF04043">
    <property type="entry name" value="PMEI"/>
    <property type="match status" value="1"/>
</dbReference>
<dbReference type="SMART" id="SM00856">
    <property type="entry name" value="PMEI"/>
    <property type="match status" value="1"/>
</dbReference>
<evidence type="ECO:0000259" key="5">
    <source>
        <dbReference type="SMART" id="SM00856"/>
    </source>
</evidence>
<evidence type="ECO:0000256" key="2">
    <source>
        <dbReference type="ARBA" id="ARBA00023157"/>
    </source>
</evidence>
<evidence type="ECO:0000313" key="7">
    <source>
        <dbReference type="Proteomes" id="UP001187471"/>
    </source>
</evidence>
<dbReference type="Gene3D" id="1.20.140.40">
    <property type="entry name" value="Invertase/pectin methylesterase inhibitor family protein"/>
    <property type="match status" value="1"/>
</dbReference>
<evidence type="ECO:0000256" key="3">
    <source>
        <dbReference type="ARBA" id="ARBA00038471"/>
    </source>
</evidence>
<name>A0AA88U440_9ASTE</name>
<dbReference type="InterPro" id="IPR035513">
    <property type="entry name" value="Invertase/methylesterase_inhib"/>
</dbReference>
<feature type="chain" id="PRO_5041729745" description="Pectinesterase inhibitor domain-containing protein" evidence="4">
    <location>
        <begin position="26"/>
        <end position="186"/>
    </location>
</feature>
<dbReference type="GO" id="GO:0046910">
    <property type="term" value="F:pectinesterase inhibitor activity"/>
    <property type="evidence" value="ECO:0007669"/>
    <property type="project" value="InterPro"/>
</dbReference>
<dbReference type="InterPro" id="IPR006501">
    <property type="entry name" value="Pectinesterase_inhib_dom"/>
</dbReference>